<dbReference type="KEGG" id="bxb:DR64_5426"/>
<name>Q13J80_PARXL</name>
<feature type="binding site" evidence="2">
    <location>
        <position position="96"/>
    </location>
    <ligand>
        <name>Mn(2+)</name>
        <dbReference type="ChEBI" id="CHEBI:29035"/>
        <label>2</label>
    </ligand>
</feature>
<comment type="cofactor">
    <cofactor evidence="2">
        <name>Mn(2+)</name>
        <dbReference type="ChEBI" id="CHEBI:29035"/>
    </cofactor>
    <text evidence="2">The Mn(2+) ion enhances activity.</text>
</comment>
<feature type="domain" description="Peptidase M20 dimerisation" evidence="3">
    <location>
        <begin position="180"/>
        <end position="266"/>
    </location>
</feature>
<evidence type="ECO:0000313" key="5">
    <source>
        <dbReference type="Proteomes" id="UP000001817"/>
    </source>
</evidence>
<dbReference type="InterPro" id="IPR036264">
    <property type="entry name" value="Bact_exopeptidase_dim_dom"/>
</dbReference>
<dbReference type="GO" id="GO:0019877">
    <property type="term" value="P:diaminopimelate biosynthetic process"/>
    <property type="evidence" value="ECO:0007669"/>
    <property type="project" value="UniProtKB-ARBA"/>
</dbReference>
<dbReference type="EC" id="3.5.1.32" evidence="4"/>
<sequence length="384" mass="41274">MIDEELRGQMVNWRRQLHRHPETAFEEVATARMVAKTLRELGCEVHEGLGQTGVVGTLRRGAGRSIGLRADMDALPIAEFNSFEHRSEVKGKMHACGHDGHTAMLLGGAALLSRDSGWRGTVHFIFQPAEEVAGGGKVMMEDGLFERFECEAVFGLHNWPGLPLGRFALNDGPMMASFDTFELLVDGNGSHAAMPEEGIDALVCASHIVIGLQTIVSRRLSPKEAAVISVTQIHGGEAWNVLPDRVVIRGTVRCFSADIQQRIIELLGEISESTARAHGAIAALSYHYGYPATINAASAAGVAAAAARATVGSDSVTVGIMPSMASEDFAFMAESRPAAYVWMGVDGKTPGAPLHNPHYDFNDDALSIGASYWLNLVKTFGEYS</sequence>
<proteinExistence type="predicted"/>
<dbReference type="Pfam" id="PF01546">
    <property type="entry name" value="Peptidase_M20"/>
    <property type="match status" value="1"/>
</dbReference>
<keyword evidence="1 4" id="KW-0378">Hydrolase</keyword>
<dbReference type="KEGG" id="bxe:Bxe_B0069"/>
<dbReference type="NCBIfam" id="TIGR01891">
    <property type="entry name" value="amidohydrolases"/>
    <property type="match status" value="1"/>
</dbReference>
<gene>
    <name evidence="4" type="ORF">Bxe_B0069</name>
</gene>
<dbReference type="Gene3D" id="3.30.70.360">
    <property type="match status" value="1"/>
</dbReference>
<accession>Q13J80</accession>
<dbReference type="InterPro" id="IPR002933">
    <property type="entry name" value="Peptidase_M20"/>
</dbReference>
<dbReference type="SUPFAM" id="SSF55031">
    <property type="entry name" value="Bacterial exopeptidase dimerisation domain"/>
    <property type="match status" value="1"/>
</dbReference>
<evidence type="ECO:0000256" key="2">
    <source>
        <dbReference type="PIRSR" id="PIRSR005962-1"/>
    </source>
</evidence>
<feature type="binding site" evidence="2">
    <location>
        <position position="355"/>
    </location>
    <ligand>
        <name>Mn(2+)</name>
        <dbReference type="ChEBI" id="CHEBI:29035"/>
        <label>2</label>
    </ligand>
</feature>
<dbReference type="OrthoDB" id="8875216at2"/>
<dbReference type="InterPro" id="IPR017439">
    <property type="entry name" value="Amidohydrolase"/>
</dbReference>
<dbReference type="STRING" id="266265.Bxe_B0069"/>
<dbReference type="SUPFAM" id="SSF53187">
    <property type="entry name" value="Zn-dependent exopeptidases"/>
    <property type="match status" value="1"/>
</dbReference>
<dbReference type="PATRIC" id="fig|266265.5.peg.7711"/>
<dbReference type="EMBL" id="CP000271">
    <property type="protein sequence ID" value="ABE35859.1"/>
    <property type="molecule type" value="Genomic_DNA"/>
</dbReference>
<dbReference type="AlphaFoldDB" id="Q13J80"/>
<keyword evidence="2" id="KW-0464">Manganese</keyword>
<dbReference type="GO" id="GO:0047980">
    <property type="term" value="F:hippurate hydrolase activity"/>
    <property type="evidence" value="ECO:0007669"/>
    <property type="project" value="UniProtKB-EC"/>
</dbReference>
<keyword evidence="2" id="KW-0479">Metal-binding</keyword>
<dbReference type="FunFam" id="3.30.70.360:FF:000001">
    <property type="entry name" value="N-acetyldiaminopimelate deacetylase"/>
    <property type="match status" value="1"/>
</dbReference>
<dbReference type="InterPro" id="IPR011650">
    <property type="entry name" value="Peptidase_M20_dimer"/>
</dbReference>
<feature type="binding site" evidence="2">
    <location>
        <position position="157"/>
    </location>
    <ligand>
        <name>Mn(2+)</name>
        <dbReference type="ChEBI" id="CHEBI:29035"/>
        <label>2</label>
    </ligand>
</feature>
<evidence type="ECO:0000256" key="1">
    <source>
        <dbReference type="ARBA" id="ARBA00022801"/>
    </source>
</evidence>
<dbReference type="Proteomes" id="UP000001817">
    <property type="component" value="Chromosome 2"/>
</dbReference>
<evidence type="ECO:0000259" key="3">
    <source>
        <dbReference type="Pfam" id="PF07687"/>
    </source>
</evidence>
<dbReference type="RefSeq" id="WP_011493123.1">
    <property type="nucleotide sequence ID" value="NC_007952.1"/>
</dbReference>
<dbReference type="PANTHER" id="PTHR11014">
    <property type="entry name" value="PEPTIDASE M20 FAMILY MEMBER"/>
    <property type="match status" value="1"/>
</dbReference>
<dbReference type="PIRSF" id="PIRSF005962">
    <property type="entry name" value="Pept_M20D_amidohydro"/>
    <property type="match status" value="1"/>
</dbReference>
<dbReference type="GO" id="GO:0046872">
    <property type="term" value="F:metal ion binding"/>
    <property type="evidence" value="ECO:0007669"/>
    <property type="project" value="UniProtKB-KW"/>
</dbReference>
<dbReference type="CDD" id="cd05666">
    <property type="entry name" value="M20_Acy1-like"/>
    <property type="match status" value="1"/>
</dbReference>
<feature type="binding site" evidence="2">
    <location>
        <position position="131"/>
    </location>
    <ligand>
        <name>Mn(2+)</name>
        <dbReference type="ChEBI" id="CHEBI:29035"/>
        <label>2</label>
    </ligand>
</feature>
<evidence type="ECO:0000313" key="4">
    <source>
        <dbReference type="EMBL" id="ABE35859.1"/>
    </source>
</evidence>
<keyword evidence="5" id="KW-1185">Reference proteome</keyword>
<protein>
    <submittedName>
        <fullName evidence="4">Peptidase M20D, amidohydrolase</fullName>
        <ecNumber evidence="4">3.5.1.32</ecNumber>
    </submittedName>
</protein>
<dbReference type="Pfam" id="PF07687">
    <property type="entry name" value="M20_dimer"/>
    <property type="match status" value="1"/>
</dbReference>
<organism evidence="4 5">
    <name type="scientific">Paraburkholderia xenovorans (strain LB400)</name>
    <dbReference type="NCBI Taxonomy" id="266265"/>
    <lineage>
        <taxon>Bacteria</taxon>
        <taxon>Pseudomonadati</taxon>
        <taxon>Pseudomonadota</taxon>
        <taxon>Betaproteobacteria</taxon>
        <taxon>Burkholderiales</taxon>
        <taxon>Burkholderiaceae</taxon>
        <taxon>Paraburkholderia</taxon>
    </lineage>
</organism>
<reference evidence="4 5" key="1">
    <citation type="journal article" date="2006" name="Proc. Natl. Acad. Sci. U.S.A.">
        <title>Burkholderia xenovorans LB400 harbors a multi-replicon, 9.73-Mbp genome shaped for versatility.</title>
        <authorList>
            <person name="Chain P.S."/>
            <person name="Denef V.J."/>
            <person name="Konstantinidis K.T."/>
            <person name="Vergez L.M."/>
            <person name="Agullo L."/>
            <person name="Reyes V.L."/>
            <person name="Hauser L."/>
            <person name="Cordova M."/>
            <person name="Gomez L."/>
            <person name="Gonzalez M."/>
            <person name="Land M."/>
            <person name="Lao V."/>
            <person name="Larimer F."/>
            <person name="LiPuma J.J."/>
            <person name="Mahenthiralingam E."/>
            <person name="Malfatti S.A."/>
            <person name="Marx C.J."/>
            <person name="Parnell J.J."/>
            <person name="Ramette A."/>
            <person name="Richardson P."/>
            <person name="Seeger M."/>
            <person name="Smith D."/>
            <person name="Spilker T."/>
            <person name="Sul W.J."/>
            <person name="Tsoi T.V."/>
            <person name="Ulrich L.E."/>
            <person name="Zhulin I.B."/>
            <person name="Tiedje J.M."/>
        </authorList>
    </citation>
    <scope>NUCLEOTIDE SEQUENCE [LARGE SCALE GENOMIC DNA]</scope>
    <source>
        <strain evidence="4 5">LB400</strain>
    </source>
</reference>
<dbReference type="GO" id="GO:0050118">
    <property type="term" value="F:N-acetyldiaminopimelate deacetylase activity"/>
    <property type="evidence" value="ECO:0007669"/>
    <property type="project" value="UniProtKB-ARBA"/>
</dbReference>
<feature type="binding site" evidence="2">
    <location>
        <position position="98"/>
    </location>
    <ligand>
        <name>Mn(2+)</name>
        <dbReference type="ChEBI" id="CHEBI:29035"/>
        <label>2</label>
    </ligand>
</feature>
<dbReference type="eggNOG" id="COG1473">
    <property type="taxonomic scope" value="Bacteria"/>
</dbReference>
<dbReference type="Gene3D" id="3.40.630.10">
    <property type="entry name" value="Zn peptidases"/>
    <property type="match status" value="1"/>
</dbReference>
<dbReference type="PANTHER" id="PTHR11014:SF63">
    <property type="entry name" value="METALLOPEPTIDASE, PUTATIVE (AFU_ORTHOLOGUE AFUA_6G09600)-RELATED"/>
    <property type="match status" value="1"/>
</dbReference>